<keyword evidence="8" id="KW-1185">Reference proteome</keyword>
<dbReference type="Gene3D" id="3.30.420.40">
    <property type="match status" value="2"/>
</dbReference>
<dbReference type="EMBL" id="JBHTBR010000002">
    <property type="protein sequence ID" value="MFC7290401.1"/>
    <property type="molecule type" value="Genomic_DNA"/>
</dbReference>
<protein>
    <recommendedName>
        <fullName evidence="5">fructokinase</fullName>
        <ecNumber evidence="5">2.7.1.4</ecNumber>
    </recommendedName>
</protein>
<name>A0ABW2IHK2_9PROT</name>
<dbReference type="PANTHER" id="PTHR42742">
    <property type="entry name" value="TRANSCRIPTIONAL REPRESSOR MPRA"/>
    <property type="match status" value="1"/>
</dbReference>
<dbReference type="Pfam" id="PF00480">
    <property type="entry name" value="ROK"/>
    <property type="match status" value="1"/>
</dbReference>
<dbReference type="Proteomes" id="UP001596492">
    <property type="component" value="Unassembled WGS sequence"/>
</dbReference>
<evidence type="ECO:0000313" key="7">
    <source>
        <dbReference type="EMBL" id="MFC7290401.1"/>
    </source>
</evidence>
<organism evidence="7 8">
    <name type="scientific">Hirschia litorea</name>
    <dbReference type="NCBI Taxonomy" id="1199156"/>
    <lineage>
        <taxon>Bacteria</taxon>
        <taxon>Pseudomonadati</taxon>
        <taxon>Pseudomonadota</taxon>
        <taxon>Alphaproteobacteria</taxon>
        <taxon>Hyphomonadales</taxon>
        <taxon>Hyphomonadaceae</taxon>
        <taxon>Hirschia</taxon>
    </lineage>
</organism>
<evidence type="ECO:0000313" key="8">
    <source>
        <dbReference type="Proteomes" id="UP001596492"/>
    </source>
</evidence>
<dbReference type="InterPro" id="IPR000600">
    <property type="entry name" value="ROK"/>
</dbReference>
<evidence type="ECO:0000256" key="1">
    <source>
        <dbReference type="ARBA" id="ARBA00001946"/>
    </source>
</evidence>
<proteinExistence type="predicted"/>
<comment type="catalytic activity">
    <reaction evidence="6">
        <text>D-fructose + ATP = D-fructose 6-phosphate + ADP + H(+)</text>
        <dbReference type="Rhea" id="RHEA:16125"/>
        <dbReference type="ChEBI" id="CHEBI:15378"/>
        <dbReference type="ChEBI" id="CHEBI:30616"/>
        <dbReference type="ChEBI" id="CHEBI:37721"/>
        <dbReference type="ChEBI" id="CHEBI:61527"/>
        <dbReference type="ChEBI" id="CHEBI:456216"/>
        <dbReference type="EC" id="2.7.1.4"/>
    </reaction>
</comment>
<evidence type="ECO:0000256" key="2">
    <source>
        <dbReference type="ARBA" id="ARBA00022723"/>
    </source>
</evidence>
<keyword evidence="4" id="KW-0460">Magnesium</keyword>
<dbReference type="SUPFAM" id="SSF53067">
    <property type="entry name" value="Actin-like ATPase domain"/>
    <property type="match status" value="1"/>
</dbReference>
<dbReference type="EC" id="2.7.1.4" evidence="5"/>
<evidence type="ECO:0000256" key="6">
    <source>
        <dbReference type="ARBA" id="ARBA00048451"/>
    </source>
</evidence>
<keyword evidence="3" id="KW-0862">Zinc</keyword>
<keyword evidence="2" id="KW-0479">Metal-binding</keyword>
<comment type="cofactor">
    <cofactor evidence="1">
        <name>Mg(2+)</name>
        <dbReference type="ChEBI" id="CHEBI:18420"/>
    </cofactor>
</comment>
<comment type="caution">
    <text evidence="7">The sequence shown here is derived from an EMBL/GenBank/DDBJ whole genome shotgun (WGS) entry which is preliminary data.</text>
</comment>
<sequence length="297" mass="32640">MSNSNNKIYAGIDAGGTTFKCVIATADAQILYSQRFPTTQPAETITSCVTYFKDMQQKHDLKFEGLGIAAFGPLDIDEASDTYGSILNTPKPYWSNVNLKKEFEEKLGLKTAVNTDVNSAIAAELWWGAAQNCRRAAYVTIGTGIGVGLVQDGIFMGAPLHPEMGHIRVQRHSDDQDYKGYCRFHNDCLEGLACAPAFEERYGPAKELPTDHKGWEIEAYYLAQICLNLTLTFRPERIVLGGGLMLAAQFLPKIQKQYEALLGDYLRGNVPQASHLIRTPLLGDNAGMLGAVAIQLE</sequence>
<dbReference type="InterPro" id="IPR051804">
    <property type="entry name" value="Carb_Metab_Reg_Kinase/Isom"/>
</dbReference>
<gene>
    <name evidence="7" type="ORF">ACFQS8_02135</name>
</gene>
<evidence type="ECO:0000256" key="5">
    <source>
        <dbReference type="ARBA" id="ARBA00038887"/>
    </source>
</evidence>
<reference evidence="8" key="1">
    <citation type="journal article" date="2019" name="Int. J. Syst. Evol. Microbiol.">
        <title>The Global Catalogue of Microorganisms (GCM) 10K type strain sequencing project: providing services to taxonomists for standard genome sequencing and annotation.</title>
        <authorList>
            <consortium name="The Broad Institute Genomics Platform"/>
            <consortium name="The Broad Institute Genome Sequencing Center for Infectious Disease"/>
            <person name="Wu L."/>
            <person name="Ma J."/>
        </authorList>
    </citation>
    <scope>NUCLEOTIDE SEQUENCE [LARGE SCALE GENOMIC DNA]</scope>
    <source>
        <strain evidence="8">CCUG 51308</strain>
    </source>
</reference>
<dbReference type="RefSeq" id="WP_382165262.1">
    <property type="nucleotide sequence ID" value="NZ_JBHTBR010000002.1"/>
</dbReference>
<dbReference type="CDD" id="cd24067">
    <property type="entry name" value="ASKHA_NBD_ROK_BsFRK-like"/>
    <property type="match status" value="1"/>
</dbReference>
<accession>A0ABW2IHK2</accession>
<dbReference type="PANTHER" id="PTHR42742:SF3">
    <property type="entry name" value="FRUCTOKINASE"/>
    <property type="match status" value="1"/>
</dbReference>
<evidence type="ECO:0000256" key="4">
    <source>
        <dbReference type="ARBA" id="ARBA00022842"/>
    </source>
</evidence>
<dbReference type="InterPro" id="IPR043129">
    <property type="entry name" value="ATPase_NBD"/>
</dbReference>
<evidence type="ECO:0000256" key="3">
    <source>
        <dbReference type="ARBA" id="ARBA00022833"/>
    </source>
</evidence>